<accession>A0A1A8MCR4</accession>
<keyword evidence="1" id="KW-0472">Membrane</keyword>
<proteinExistence type="predicted"/>
<gene>
    <name evidence="2" type="primary">Nfu_g_1_023557</name>
</gene>
<reference evidence="2" key="1">
    <citation type="submission" date="2016-05" db="EMBL/GenBank/DDBJ databases">
        <authorList>
            <person name="Lavstsen T."/>
            <person name="Jespersen J.S."/>
        </authorList>
    </citation>
    <scope>NUCLEOTIDE SEQUENCE</scope>
    <source>
        <tissue evidence="2">Brain</tissue>
    </source>
</reference>
<evidence type="ECO:0000256" key="1">
    <source>
        <dbReference type="SAM" id="Phobius"/>
    </source>
</evidence>
<name>A0A1A8MCR4_9TELE</name>
<reference evidence="2" key="2">
    <citation type="submission" date="2016-06" db="EMBL/GenBank/DDBJ databases">
        <title>The genome of a short-lived fish provides insights into sex chromosome evolution and the genetic control of aging.</title>
        <authorList>
            <person name="Reichwald K."/>
            <person name="Felder M."/>
            <person name="Petzold A."/>
            <person name="Koch P."/>
            <person name="Groth M."/>
            <person name="Platzer M."/>
        </authorList>
    </citation>
    <scope>NUCLEOTIDE SEQUENCE</scope>
    <source>
        <tissue evidence="2">Brain</tissue>
    </source>
</reference>
<dbReference type="AlphaFoldDB" id="A0A1A8MCR4"/>
<feature type="transmembrane region" description="Helical" evidence="1">
    <location>
        <begin position="88"/>
        <end position="109"/>
    </location>
</feature>
<feature type="non-terminal residue" evidence="2">
    <location>
        <position position="1"/>
    </location>
</feature>
<keyword evidence="1" id="KW-1133">Transmembrane helix</keyword>
<evidence type="ECO:0000313" key="2">
    <source>
        <dbReference type="EMBL" id="SBR54341.1"/>
    </source>
</evidence>
<dbReference type="EMBL" id="HAEF01013182">
    <property type="protein sequence ID" value="SBR54341.1"/>
    <property type="molecule type" value="Transcribed_RNA"/>
</dbReference>
<keyword evidence="1" id="KW-0812">Transmembrane</keyword>
<organism evidence="2">
    <name type="scientific">Nothobranchius pienaari</name>
    <dbReference type="NCBI Taxonomy" id="704102"/>
    <lineage>
        <taxon>Eukaryota</taxon>
        <taxon>Metazoa</taxon>
        <taxon>Chordata</taxon>
        <taxon>Craniata</taxon>
        <taxon>Vertebrata</taxon>
        <taxon>Euteleostomi</taxon>
        <taxon>Actinopterygii</taxon>
        <taxon>Neopterygii</taxon>
        <taxon>Teleostei</taxon>
        <taxon>Neoteleostei</taxon>
        <taxon>Acanthomorphata</taxon>
        <taxon>Ovalentaria</taxon>
        <taxon>Atherinomorphae</taxon>
        <taxon>Cyprinodontiformes</taxon>
        <taxon>Nothobranchiidae</taxon>
        <taxon>Nothobranchius</taxon>
    </lineage>
</organism>
<protein>
    <submittedName>
        <fullName evidence="2">Uncharacterized protein</fullName>
    </submittedName>
</protein>
<sequence>ANPSMMTFSQLMDGLNPRLATRSDVPGCRHKCDPVEPCNDWTFPPPMIHDRVRVLNDFLKSRESTGGTWSLMDWLTTGNWYQQLLKCLAPVISIPVMICLVVSCVIHCLKSMVNKLMTNAFVQYTLLQQREQLEEEKEYIA</sequence>